<keyword evidence="2" id="KW-1185">Reference proteome</keyword>
<sequence>MVVVHLHHHSASPQLVLSNSLETPNVLTSRTRQDPELSTKDMCQSVSTCTINHLQNIN</sequence>
<protein>
    <submittedName>
        <fullName evidence="1">Uncharacterized protein</fullName>
    </submittedName>
</protein>
<evidence type="ECO:0000313" key="1">
    <source>
        <dbReference type="EMBL" id="KAH3720104.1"/>
    </source>
</evidence>
<name>A0A9D4CAV8_DREPO</name>
<organism evidence="1 2">
    <name type="scientific">Dreissena polymorpha</name>
    <name type="common">Zebra mussel</name>
    <name type="synonym">Mytilus polymorpha</name>
    <dbReference type="NCBI Taxonomy" id="45954"/>
    <lineage>
        <taxon>Eukaryota</taxon>
        <taxon>Metazoa</taxon>
        <taxon>Spiralia</taxon>
        <taxon>Lophotrochozoa</taxon>
        <taxon>Mollusca</taxon>
        <taxon>Bivalvia</taxon>
        <taxon>Autobranchia</taxon>
        <taxon>Heteroconchia</taxon>
        <taxon>Euheterodonta</taxon>
        <taxon>Imparidentia</taxon>
        <taxon>Neoheterodontei</taxon>
        <taxon>Myida</taxon>
        <taxon>Dreissenoidea</taxon>
        <taxon>Dreissenidae</taxon>
        <taxon>Dreissena</taxon>
    </lineage>
</organism>
<gene>
    <name evidence="1" type="ORF">DPMN_062997</name>
</gene>
<evidence type="ECO:0000313" key="2">
    <source>
        <dbReference type="Proteomes" id="UP000828390"/>
    </source>
</evidence>
<reference evidence="1" key="1">
    <citation type="journal article" date="2019" name="bioRxiv">
        <title>The Genome of the Zebra Mussel, Dreissena polymorpha: A Resource for Invasive Species Research.</title>
        <authorList>
            <person name="McCartney M.A."/>
            <person name="Auch B."/>
            <person name="Kono T."/>
            <person name="Mallez S."/>
            <person name="Zhang Y."/>
            <person name="Obille A."/>
            <person name="Becker A."/>
            <person name="Abrahante J.E."/>
            <person name="Garbe J."/>
            <person name="Badalamenti J.P."/>
            <person name="Herman A."/>
            <person name="Mangelson H."/>
            <person name="Liachko I."/>
            <person name="Sullivan S."/>
            <person name="Sone E.D."/>
            <person name="Koren S."/>
            <person name="Silverstein K.A.T."/>
            <person name="Beckman K.B."/>
            <person name="Gohl D.M."/>
        </authorList>
    </citation>
    <scope>NUCLEOTIDE SEQUENCE</scope>
    <source>
        <strain evidence="1">Duluth1</strain>
        <tissue evidence="1">Whole animal</tissue>
    </source>
</reference>
<accession>A0A9D4CAV8</accession>
<comment type="caution">
    <text evidence="1">The sequence shown here is derived from an EMBL/GenBank/DDBJ whole genome shotgun (WGS) entry which is preliminary data.</text>
</comment>
<dbReference type="Proteomes" id="UP000828390">
    <property type="component" value="Unassembled WGS sequence"/>
</dbReference>
<reference evidence="1" key="2">
    <citation type="submission" date="2020-11" db="EMBL/GenBank/DDBJ databases">
        <authorList>
            <person name="McCartney M.A."/>
            <person name="Auch B."/>
            <person name="Kono T."/>
            <person name="Mallez S."/>
            <person name="Becker A."/>
            <person name="Gohl D.M."/>
            <person name="Silverstein K.A.T."/>
            <person name="Koren S."/>
            <person name="Bechman K.B."/>
            <person name="Herman A."/>
            <person name="Abrahante J.E."/>
            <person name="Garbe J."/>
        </authorList>
    </citation>
    <scope>NUCLEOTIDE SEQUENCE</scope>
    <source>
        <strain evidence="1">Duluth1</strain>
        <tissue evidence="1">Whole animal</tissue>
    </source>
</reference>
<dbReference type="AlphaFoldDB" id="A0A9D4CAV8"/>
<dbReference type="EMBL" id="JAIWYP010000013">
    <property type="protein sequence ID" value="KAH3720104.1"/>
    <property type="molecule type" value="Genomic_DNA"/>
</dbReference>
<proteinExistence type="predicted"/>